<gene>
    <name evidence="3" type="ORF">TrVE_jg11471</name>
</gene>
<dbReference type="Pfam" id="PF00481">
    <property type="entry name" value="PP2C"/>
    <property type="match status" value="1"/>
</dbReference>
<proteinExistence type="predicted"/>
<dbReference type="InterPro" id="IPR001932">
    <property type="entry name" value="PPM-type_phosphatase-like_dom"/>
</dbReference>
<feature type="domain" description="PPM-type phosphatase" evidence="2">
    <location>
        <begin position="197"/>
        <end position="473"/>
    </location>
</feature>
<dbReference type="CDD" id="cd00143">
    <property type="entry name" value="PP2Cc"/>
    <property type="match status" value="1"/>
</dbReference>
<protein>
    <recommendedName>
        <fullName evidence="2">PPM-type phosphatase domain-containing protein</fullName>
    </recommendedName>
</protein>
<evidence type="ECO:0000256" key="1">
    <source>
        <dbReference type="SAM" id="MobiDB-lite"/>
    </source>
</evidence>
<dbReference type="EMBL" id="BRXX01000248">
    <property type="protein sequence ID" value="GMI00452.1"/>
    <property type="molecule type" value="Genomic_DNA"/>
</dbReference>
<feature type="region of interest" description="Disordered" evidence="1">
    <location>
        <begin position="60"/>
        <end position="86"/>
    </location>
</feature>
<dbReference type="PROSITE" id="PS51746">
    <property type="entry name" value="PPM_2"/>
    <property type="match status" value="1"/>
</dbReference>
<dbReference type="PANTHER" id="PTHR47992">
    <property type="entry name" value="PROTEIN PHOSPHATASE"/>
    <property type="match status" value="1"/>
</dbReference>
<evidence type="ECO:0000313" key="4">
    <source>
        <dbReference type="Proteomes" id="UP001165160"/>
    </source>
</evidence>
<dbReference type="AlphaFoldDB" id="A0A9W7BZL3"/>
<dbReference type="Proteomes" id="UP001165160">
    <property type="component" value="Unassembled WGS sequence"/>
</dbReference>
<keyword evidence="4" id="KW-1185">Reference proteome</keyword>
<sequence>MGSSISTEALSADQKAQVMQNMAQALDEADPEAPPAMVVNQVKFAASTILNGFGVSVDPDSPSRMLGKKARSASSGTMEELKGKAMSPVGGIKKSISSLGSGNLDDDVDGDTTRLLRTLSLNYEEEESQITSAPSPLSRSNFRKRRLTYAKRGRRIASQEMQEKSVFSAGEIGEDPNMAPPFPPSICGTYSCHGIEPAYDEVDRSDVVIAKINQDRGCVAYPYGLDRKQALFAALDGHGEMGEMVSGFAMHEIQSRLENHPDFIPDIEKAFKEVFVEVDEALKDQKSIDAMYSGTTVVAVLMRDKQLYISNCGDSRAVMAKRNINGEVVAVNLSEDQNPNKPDEQARIEAAGGFVSPPPEPGLSARVWLDADFTQIGLAMARSIGDHAVSPVGVIAEPVVTEYTITDDDEFMIAASDGVWEFIESEEAVSIIQRYIAEGANKACEVLIETAAQRWREYEGDYRDDITAVVVKVQEIFQAVDEEDAKIEADIAEMWDGNQP</sequence>
<reference evidence="4" key="1">
    <citation type="journal article" date="2023" name="Commun. Biol.">
        <title>Genome analysis of Parmales, the sister group of diatoms, reveals the evolutionary specialization of diatoms from phago-mixotrophs to photoautotrophs.</title>
        <authorList>
            <person name="Ban H."/>
            <person name="Sato S."/>
            <person name="Yoshikawa S."/>
            <person name="Yamada K."/>
            <person name="Nakamura Y."/>
            <person name="Ichinomiya M."/>
            <person name="Sato N."/>
            <person name="Blanc-Mathieu R."/>
            <person name="Endo H."/>
            <person name="Kuwata A."/>
            <person name="Ogata H."/>
        </authorList>
    </citation>
    <scope>NUCLEOTIDE SEQUENCE [LARGE SCALE GENOMIC DNA]</scope>
    <source>
        <strain evidence="4">NIES 3699</strain>
    </source>
</reference>
<name>A0A9W7BZL3_9STRA</name>
<evidence type="ECO:0000259" key="2">
    <source>
        <dbReference type="PROSITE" id="PS51746"/>
    </source>
</evidence>
<dbReference type="GO" id="GO:0004722">
    <property type="term" value="F:protein serine/threonine phosphatase activity"/>
    <property type="evidence" value="ECO:0007669"/>
    <property type="project" value="InterPro"/>
</dbReference>
<evidence type="ECO:0000313" key="3">
    <source>
        <dbReference type="EMBL" id="GMI00452.1"/>
    </source>
</evidence>
<accession>A0A9W7BZL3</accession>
<dbReference type="Gene3D" id="3.60.40.10">
    <property type="entry name" value="PPM-type phosphatase domain"/>
    <property type="match status" value="1"/>
</dbReference>
<dbReference type="SMART" id="SM00332">
    <property type="entry name" value="PP2Cc"/>
    <property type="match status" value="1"/>
</dbReference>
<dbReference type="InterPro" id="IPR036457">
    <property type="entry name" value="PPM-type-like_dom_sf"/>
</dbReference>
<organism evidence="3 4">
    <name type="scientific">Triparma verrucosa</name>
    <dbReference type="NCBI Taxonomy" id="1606542"/>
    <lineage>
        <taxon>Eukaryota</taxon>
        <taxon>Sar</taxon>
        <taxon>Stramenopiles</taxon>
        <taxon>Ochrophyta</taxon>
        <taxon>Bolidophyceae</taxon>
        <taxon>Parmales</taxon>
        <taxon>Triparmaceae</taxon>
        <taxon>Triparma</taxon>
    </lineage>
</organism>
<comment type="caution">
    <text evidence="3">The sequence shown here is derived from an EMBL/GenBank/DDBJ whole genome shotgun (WGS) entry which is preliminary data.</text>
</comment>
<dbReference type="InterPro" id="IPR015655">
    <property type="entry name" value="PP2C"/>
</dbReference>
<dbReference type="SUPFAM" id="SSF81606">
    <property type="entry name" value="PP2C-like"/>
    <property type="match status" value="1"/>
</dbReference>